<evidence type="ECO:0000256" key="2">
    <source>
        <dbReference type="ARBA" id="ARBA00009306"/>
    </source>
</evidence>
<keyword evidence="4" id="KW-1003">Cell membrane</keyword>
<evidence type="ECO:0000256" key="9">
    <source>
        <dbReference type="RuleBase" id="RU363032"/>
    </source>
</evidence>
<dbReference type="Proteomes" id="UP000476837">
    <property type="component" value="Unassembled WGS sequence"/>
</dbReference>
<dbReference type="AlphaFoldDB" id="A0A6L3AYM1"/>
<evidence type="ECO:0000313" key="12">
    <source>
        <dbReference type="Proteomes" id="UP000476837"/>
    </source>
</evidence>
<keyword evidence="7 9" id="KW-0472">Membrane</keyword>
<comment type="subcellular location">
    <subcellularLocation>
        <location evidence="1 9">Cell membrane</location>
        <topology evidence="1 9">Multi-pass membrane protein</topology>
    </subcellularLocation>
</comment>
<dbReference type="Pfam" id="PF00528">
    <property type="entry name" value="BPD_transp_1"/>
    <property type="match status" value="1"/>
</dbReference>
<dbReference type="GO" id="GO:0042918">
    <property type="term" value="P:alkanesulfonate transmembrane transport"/>
    <property type="evidence" value="ECO:0007669"/>
    <property type="project" value="UniProtKB-ARBA"/>
</dbReference>
<organism evidence="11 12">
    <name type="scientific">Azospirillum brasilense</name>
    <dbReference type="NCBI Taxonomy" id="192"/>
    <lineage>
        <taxon>Bacteria</taxon>
        <taxon>Pseudomonadati</taxon>
        <taxon>Pseudomonadota</taxon>
        <taxon>Alphaproteobacteria</taxon>
        <taxon>Rhodospirillales</taxon>
        <taxon>Azospirillaceae</taxon>
        <taxon>Azospirillum</taxon>
    </lineage>
</organism>
<keyword evidence="3 9" id="KW-0813">Transport</keyword>
<keyword evidence="6 9" id="KW-1133">Transmembrane helix</keyword>
<dbReference type="GO" id="GO:0005886">
    <property type="term" value="C:plasma membrane"/>
    <property type="evidence" value="ECO:0007669"/>
    <property type="project" value="UniProtKB-SubCell"/>
</dbReference>
<evidence type="ECO:0000256" key="3">
    <source>
        <dbReference type="ARBA" id="ARBA00022448"/>
    </source>
</evidence>
<dbReference type="Gene3D" id="1.10.3720.10">
    <property type="entry name" value="MetI-like"/>
    <property type="match status" value="1"/>
</dbReference>
<evidence type="ECO:0000256" key="8">
    <source>
        <dbReference type="ARBA" id="ARBA00056719"/>
    </source>
</evidence>
<dbReference type="InterPro" id="IPR035906">
    <property type="entry name" value="MetI-like_sf"/>
</dbReference>
<evidence type="ECO:0000313" key="11">
    <source>
        <dbReference type="EMBL" id="KAA0684863.1"/>
    </source>
</evidence>
<feature type="transmembrane region" description="Helical" evidence="9">
    <location>
        <begin position="245"/>
        <end position="263"/>
    </location>
</feature>
<name>A0A6L3AYM1_AZOBR</name>
<feature type="transmembrane region" description="Helical" evidence="9">
    <location>
        <begin position="91"/>
        <end position="112"/>
    </location>
</feature>
<keyword evidence="5 9" id="KW-0812">Transmembrane</keyword>
<gene>
    <name evidence="11" type="ORF">DS837_15345</name>
</gene>
<feature type="transmembrane region" description="Helical" evidence="9">
    <location>
        <begin position="124"/>
        <end position="143"/>
    </location>
</feature>
<sequence>MEANSKAHAAAPPFMQRAPRRAATPRILTDRSFRAALGLTAFFAVWQALTSLGVIDAFLLPSPVAVAGALWDMALDGSLWVHLGASLQRVAVGFALACVVGMALGLMCGWWRSVADFVRPVVEALRPIPPLAWIPITILWFGLGDAASYFLVFLGAVFPAFVATYTAVRGLDRNQMNAALCLGATPWQLFTDVLIPASLPIILPGLRIALGVGWMCVVTAELIAAQTGLGYLIQQSRMLFQINNVVAGMVAIGLVGFAMSAVLERIERRVNAWAPSERN</sequence>
<reference evidence="11 12" key="1">
    <citation type="submission" date="2018-07" db="EMBL/GenBank/DDBJ databases">
        <title>Genome sequence of Roseomonas fauriae ATCC 49958.</title>
        <authorList>
            <person name="Sant'Anna F.H."/>
            <person name="Baldani J.I."/>
            <person name="Zilli J.E."/>
            <person name="Reis V.M."/>
            <person name="Hartmann A."/>
            <person name="Cruz L."/>
            <person name="de Souza E.M."/>
            <person name="de Oliveira Pedrosa F."/>
            <person name="Passaglia L.M.P."/>
        </authorList>
    </citation>
    <scope>NUCLEOTIDE SEQUENCE [LARGE SCALE GENOMIC DNA]</scope>
    <source>
        <strain evidence="11 12">ATCC 49958</strain>
    </source>
</reference>
<dbReference type="PANTHER" id="PTHR30151:SF0">
    <property type="entry name" value="ABC TRANSPORTER PERMEASE PROTEIN MJ0413-RELATED"/>
    <property type="match status" value="1"/>
</dbReference>
<evidence type="ECO:0000256" key="6">
    <source>
        <dbReference type="ARBA" id="ARBA00022989"/>
    </source>
</evidence>
<feature type="transmembrane region" description="Helical" evidence="9">
    <location>
        <begin position="208"/>
        <end position="233"/>
    </location>
</feature>
<dbReference type="EMBL" id="QOKV01000009">
    <property type="protein sequence ID" value="KAA0684863.1"/>
    <property type="molecule type" value="Genomic_DNA"/>
</dbReference>
<evidence type="ECO:0000256" key="4">
    <source>
        <dbReference type="ARBA" id="ARBA00022475"/>
    </source>
</evidence>
<proteinExistence type="inferred from homology"/>
<protein>
    <submittedName>
        <fullName evidence="11">ABC transporter permease</fullName>
    </submittedName>
</protein>
<evidence type="ECO:0000256" key="1">
    <source>
        <dbReference type="ARBA" id="ARBA00004651"/>
    </source>
</evidence>
<dbReference type="InterPro" id="IPR000515">
    <property type="entry name" value="MetI-like"/>
</dbReference>
<evidence type="ECO:0000259" key="10">
    <source>
        <dbReference type="PROSITE" id="PS50928"/>
    </source>
</evidence>
<feature type="transmembrane region" description="Helical" evidence="9">
    <location>
        <begin position="149"/>
        <end position="168"/>
    </location>
</feature>
<evidence type="ECO:0000256" key="7">
    <source>
        <dbReference type="ARBA" id="ARBA00023136"/>
    </source>
</evidence>
<dbReference type="SUPFAM" id="SSF161098">
    <property type="entry name" value="MetI-like"/>
    <property type="match status" value="1"/>
</dbReference>
<comment type="function">
    <text evidence="8">Probably part of an ABC transporter complex. Probably responsible for the translocation of the substrate across the membrane.</text>
</comment>
<comment type="caution">
    <text evidence="11">The sequence shown here is derived from an EMBL/GenBank/DDBJ whole genome shotgun (WGS) entry which is preliminary data.</text>
</comment>
<dbReference type="FunFam" id="1.10.3720.10:FF:000003">
    <property type="entry name" value="Aliphatic sulfonate ABC transporter permease"/>
    <property type="match status" value="1"/>
</dbReference>
<dbReference type="PROSITE" id="PS50928">
    <property type="entry name" value="ABC_TM1"/>
    <property type="match status" value="1"/>
</dbReference>
<accession>A0A6L3AYM1</accession>
<dbReference type="PANTHER" id="PTHR30151">
    <property type="entry name" value="ALKANE SULFONATE ABC TRANSPORTER-RELATED, MEMBRANE SUBUNIT"/>
    <property type="match status" value="1"/>
</dbReference>
<feature type="domain" description="ABC transmembrane type-1" evidence="10">
    <location>
        <begin position="83"/>
        <end position="267"/>
    </location>
</feature>
<comment type="similarity">
    <text evidence="2 9">Belongs to the binding-protein-dependent transport system permease family.</text>
</comment>
<dbReference type="CDD" id="cd06261">
    <property type="entry name" value="TM_PBP2"/>
    <property type="match status" value="1"/>
</dbReference>
<evidence type="ECO:0000256" key="5">
    <source>
        <dbReference type="ARBA" id="ARBA00022692"/>
    </source>
</evidence>